<feature type="region of interest" description="Disordered" evidence="1">
    <location>
        <begin position="59"/>
        <end position="78"/>
    </location>
</feature>
<organism evidence="2 3">
    <name type="scientific">Planoprotostelium fungivorum</name>
    <dbReference type="NCBI Taxonomy" id="1890364"/>
    <lineage>
        <taxon>Eukaryota</taxon>
        <taxon>Amoebozoa</taxon>
        <taxon>Evosea</taxon>
        <taxon>Variosea</taxon>
        <taxon>Cavosteliida</taxon>
        <taxon>Cavosteliaceae</taxon>
        <taxon>Planoprotostelium</taxon>
    </lineage>
</organism>
<keyword evidence="3" id="KW-1185">Reference proteome</keyword>
<comment type="caution">
    <text evidence="2">The sequence shown here is derived from an EMBL/GenBank/DDBJ whole genome shotgun (WGS) entry which is preliminary data.</text>
</comment>
<gene>
    <name evidence="2" type="ORF">PROFUN_16191</name>
</gene>
<dbReference type="Proteomes" id="UP000241769">
    <property type="component" value="Unassembled WGS sequence"/>
</dbReference>
<accession>A0A2P6MS17</accession>
<reference evidence="2 3" key="1">
    <citation type="journal article" date="2018" name="Genome Biol. Evol.">
        <title>Multiple Roots of Fruiting Body Formation in Amoebozoa.</title>
        <authorList>
            <person name="Hillmann F."/>
            <person name="Forbes G."/>
            <person name="Novohradska S."/>
            <person name="Ferling I."/>
            <person name="Riege K."/>
            <person name="Groth M."/>
            <person name="Westermann M."/>
            <person name="Marz M."/>
            <person name="Spaller T."/>
            <person name="Winckler T."/>
            <person name="Schaap P."/>
            <person name="Glockner G."/>
        </authorList>
    </citation>
    <scope>NUCLEOTIDE SEQUENCE [LARGE SCALE GENOMIC DNA]</scope>
    <source>
        <strain evidence="2 3">Jena</strain>
    </source>
</reference>
<proteinExistence type="predicted"/>
<dbReference type="InParanoid" id="A0A2P6MS17"/>
<sequence length="106" mass="11940">MGSTQWIQRPIPYGRKYCLAYLSTEAQKGLPYPTTSIYIVIFSFFPGFPTGLQSPKLSVASNGLAAPNGHEPEPELGSNRVSLLMNKPEKQFCRLQRTQEMLQMKM</sequence>
<protein>
    <submittedName>
        <fullName evidence="2">Uncharacterized protein</fullName>
    </submittedName>
</protein>
<evidence type="ECO:0000313" key="2">
    <source>
        <dbReference type="EMBL" id="PRP74490.1"/>
    </source>
</evidence>
<name>A0A2P6MS17_9EUKA</name>
<evidence type="ECO:0000313" key="3">
    <source>
        <dbReference type="Proteomes" id="UP000241769"/>
    </source>
</evidence>
<dbReference type="EMBL" id="MDYQ01000461">
    <property type="protein sequence ID" value="PRP74490.1"/>
    <property type="molecule type" value="Genomic_DNA"/>
</dbReference>
<dbReference type="AlphaFoldDB" id="A0A2P6MS17"/>
<evidence type="ECO:0000256" key="1">
    <source>
        <dbReference type="SAM" id="MobiDB-lite"/>
    </source>
</evidence>